<dbReference type="Gene3D" id="3.40.50.12620">
    <property type="match status" value="1"/>
</dbReference>
<dbReference type="GO" id="GO:0046348">
    <property type="term" value="P:amino sugar catabolic process"/>
    <property type="evidence" value="ECO:0007669"/>
    <property type="project" value="TreeGrafter"/>
</dbReference>
<dbReference type="PROSITE" id="PS51464">
    <property type="entry name" value="SIS"/>
    <property type="match status" value="1"/>
</dbReference>
<accession>A0A7Y0L896</accession>
<dbReference type="AlphaFoldDB" id="A0A7Y0L896"/>
<keyword evidence="4" id="KW-1185">Reference proteome</keyword>
<dbReference type="RefSeq" id="WP_169103314.1">
    <property type="nucleotide sequence ID" value="NZ_JABBVZ010000245.1"/>
</dbReference>
<dbReference type="GO" id="GO:0016835">
    <property type="term" value="F:carbon-oxygen lyase activity"/>
    <property type="evidence" value="ECO:0007669"/>
    <property type="project" value="TreeGrafter"/>
</dbReference>
<name>A0A7Y0L896_9FIRM</name>
<dbReference type="Proteomes" id="UP000533476">
    <property type="component" value="Unassembled WGS sequence"/>
</dbReference>
<reference evidence="3 4" key="1">
    <citation type="submission" date="2020-04" db="EMBL/GenBank/DDBJ databases">
        <authorList>
            <person name="Zhang R."/>
            <person name="Schippers A."/>
        </authorList>
    </citation>
    <scope>NUCLEOTIDE SEQUENCE [LARGE SCALE GENOMIC DNA]</scope>
    <source>
        <strain evidence="3 4">DSM 109850</strain>
    </source>
</reference>
<comment type="caution">
    <text evidence="3">The sequence shown here is derived from an EMBL/GenBank/DDBJ whole genome shotgun (WGS) entry which is preliminary data.</text>
</comment>
<dbReference type="SUPFAM" id="SSF53697">
    <property type="entry name" value="SIS domain"/>
    <property type="match status" value="1"/>
</dbReference>
<gene>
    <name evidence="3" type="ORF">HIJ39_22765</name>
</gene>
<evidence type="ECO:0000313" key="3">
    <source>
        <dbReference type="EMBL" id="NMP25122.1"/>
    </source>
</evidence>
<dbReference type="GO" id="GO:0009254">
    <property type="term" value="P:peptidoglycan turnover"/>
    <property type="evidence" value="ECO:0007669"/>
    <property type="project" value="TreeGrafter"/>
</dbReference>
<dbReference type="EMBL" id="JABBVZ010000245">
    <property type="protein sequence ID" value="NMP25122.1"/>
    <property type="molecule type" value="Genomic_DNA"/>
</dbReference>
<dbReference type="InterPro" id="IPR040190">
    <property type="entry name" value="MURQ/GCKR"/>
</dbReference>
<feature type="domain" description="SIS" evidence="2">
    <location>
        <begin position="11"/>
        <end position="63"/>
    </location>
</feature>
<dbReference type="InterPro" id="IPR001347">
    <property type="entry name" value="SIS_dom"/>
</dbReference>
<proteinExistence type="predicted"/>
<evidence type="ECO:0000259" key="2">
    <source>
        <dbReference type="PROSITE" id="PS51464"/>
    </source>
</evidence>
<dbReference type="GO" id="GO:0016803">
    <property type="term" value="F:ether hydrolase activity"/>
    <property type="evidence" value="ECO:0007669"/>
    <property type="project" value="TreeGrafter"/>
</dbReference>
<dbReference type="PANTHER" id="PTHR10088">
    <property type="entry name" value="GLUCOKINASE REGULATORY PROTEIN"/>
    <property type="match status" value="1"/>
</dbReference>
<evidence type="ECO:0000313" key="4">
    <source>
        <dbReference type="Proteomes" id="UP000533476"/>
    </source>
</evidence>
<sequence length="63" mass="6689">MPDVARAIDVIVTHFRLGGRLFYVGAGTSGRLGVLDAAECPPTFNTSPDMVQALMAGGARRHF</sequence>
<evidence type="ECO:0000256" key="1">
    <source>
        <dbReference type="ARBA" id="ARBA00023277"/>
    </source>
</evidence>
<dbReference type="InterPro" id="IPR046348">
    <property type="entry name" value="SIS_dom_sf"/>
</dbReference>
<dbReference type="PANTHER" id="PTHR10088:SF4">
    <property type="entry name" value="GLUCOKINASE REGULATORY PROTEIN"/>
    <property type="match status" value="1"/>
</dbReference>
<dbReference type="GO" id="GO:0097367">
    <property type="term" value="F:carbohydrate derivative binding"/>
    <property type="evidence" value="ECO:0007669"/>
    <property type="project" value="InterPro"/>
</dbReference>
<protein>
    <recommendedName>
        <fullName evidence="2">SIS domain-containing protein</fullName>
    </recommendedName>
</protein>
<organism evidence="3 4">
    <name type="scientific">Sulfobacillus harzensis</name>
    <dbReference type="NCBI Taxonomy" id="2729629"/>
    <lineage>
        <taxon>Bacteria</taxon>
        <taxon>Bacillati</taxon>
        <taxon>Bacillota</taxon>
        <taxon>Clostridia</taxon>
        <taxon>Eubacteriales</taxon>
        <taxon>Clostridiales Family XVII. Incertae Sedis</taxon>
        <taxon>Sulfobacillus</taxon>
    </lineage>
</organism>
<keyword evidence="1" id="KW-0119">Carbohydrate metabolism</keyword>